<reference evidence="1 2" key="1">
    <citation type="submission" date="2016-10" db="EMBL/GenBank/DDBJ databases">
        <title>Arsenicibacter rosenii gen. nov., sp. nov., an efficient arsenic-methylating bacterium isolated from an arsenic-contaminated paddy soil.</title>
        <authorList>
            <person name="Huang K."/>
        </authorList>
    </citation>
    <scope>NUCLEOTIDE SEQUENCE [LARGE SCALE GENOMIC DNA]</scope>
    <source>
        <strain evidence="1 2">SM-1</strain>
    </source>
</reference>
<dbReference type="RefSeq" id="WP_071506505.1">
    <property type="nucleotide sequence ID" value="NZ_MORL01000033.1"/>
</dbReference>
<dbReference type="Proteomes" id="UP000181790">
    <property type="component" value="Unassembled WGS sequence"/>
</dbReference>
<dbReference type="OrthoDB" id="972153at2"/>
<name>A0A1S2VD53_9BACT</name>
<organism evidence="1 2">
    <name type="scientific">Arsenicibacter rosenii</name>
    <dbReference type="NCBI Taxonomy" id="1750698"/>
    <lineage>
        <taxon>Bacteria</taxon>
        <taxon>Pseudomonadati</taxon>
        <taxon>Bacteroidota</taxon>
        <taxon>Cytophagia</taxon>
        <taxon>Cytophagales</taxon>
        <taxon>Spirosomataceae</taxon>
        <taxon>Arsenicibacter</taxon>
    </lineage>
</organism>
<comment type="caution">
    <text evidence="1">The sequence shown here is derived from an EMBL/GenBank/DDBJ whole genome shotgun (WGS) entry which is preliminary data.</text>
</comment>
<keyword evidence="2" id="KW-1185">Reference proteome</keyword>
<evidence type="ECO:0000313" key="2">
    <source>
        <dbReference type="Proteomes" id="UP000181790"/>
    </source>
</evidence>
<accession>A0A1S2VD53</accession>
<protein>
    <submittedName>
        <fullName evidence="1">Uncharacterized protein</fullName>
    </submittedName>
</protein>
<gene>
    <name evidence="1" type="ORF">BLX24_27780</name>
</gene>
<dbReference type="EMBL" id="MORL01000033">
    <property type="protein sequence ID" value="OIN55858.1"/>
    <property type="molecule type" value="Genomic_DNA"/>
</dbReference>
<proteinExistence type="predicted"/>
<dbReference type="AlphaFoldDB" id="A0A1S2VD53"/>
<sequence length="117" mass="13269">MEEMTVAEAIEKGYEYCYVDGDESVTELKHVDPDDIRSHGAVICQSEPVFYTMRPERIRELIEDCIRNDQSFHDPEDEMASAVDKMEDSVFEPLADAVNEAISCVCFYPSVGIKLIP</sequence>
<evidence type="ECO:0000313" key="1">
    <source>
        <dbReference type="EMBL" id="OIN55858.1"/>
    </source>
</evidence>